<dbReference type="Proteomes" id="UP000433575">
    <property type="component" value="Unassembled WGS sequence"/>
</dbReference>
<comment type="caution">
    <text evidence="6">The sequence shown here is derived from an EMBL/GenBank/DDBJ whole genome shotgun (WGS) entry which is preliminary data.</text>
</comment>
<dbReference type="CDD" id="cd03230">
    <property type="entry name" value="ABC_DR_subfamily_A"/>
    <property type="match status" value="1"/>
</dbReference>
<keyword evidence="9" id="KW-1185">Reference proteome</keyword>
<evidence type="ECO:0000256" key="1">
    <source>
        <dbReference type="ARBA" id="ARBA00005417"/>
    </source>
</evidence>
<dbReference type="PROSITE" id="PS50893">
    <property type="entry name" value="ABC_TRANSPORTER_2"/>
    <property type="match status" value="1"/>
</dbReference>
<protein>
    <submittedName>
        <fullName evidence="6">ATP-binding cassette domain-containing protein</fullName>
    </submittedName>
</protein>
<evidence type="ECO:0000313" key="7">
    <source>
        <dbReference type="EMBL" id="MSC35257.1"/>
    </source>
</evidence>
<dbReference type="InterPro" id="IPR050763">
    <property type="entry name" value="ABC_transporter_ATP-binding"/>
</dbReference>
<dbReference type="SUPFAM" id="SSF52540">
    <property type="entry name" value="P-loop containing nucleoside triphosphate hydrolases"/>
    <property type="match status" value="1"/>
</dbReference>
<dbReference type="InterPro" id="IPR003593">
    <property type="entry name" value="AAA+_ATPase"/>
</dbReference>
<dbReference type="Gene3D" id="3.40.50.300">
    <property type="entry name" value="P-loop containing nucleotide triphosphate hydrolases"/>
    <property type="match status" value="1"/>
</dbReference>
<reference evidence="8 9" key="1">
    <citation type="journal article" date="2019" name="Nat. Med.">
        <title>A library of human gut bacterial isolates paired with longitudinal multiomics data enables mechanistic microbiome research.</title>
        <authorList>
            <person name="Poyet M."/>
            <person name="Groussin M."/>
            <person name="Gibbons S.M."/>
            <person name="Avila-Pacheco J."/>
            <person name="Jiang X."/>
            <person name="Kearney S.M."/>
            <person name="Perrotta A.R."/>
            <person name="Berdy B."/>
            <person name="Zhao S."/>
            <person name="Lieberman T.D."/>
            <person name="Swanson P.K."/>
            <person name="Smith M."/>
            <person name="Roesemann S."/>
            <person name="Alexander J.E."/>
            <person name="Rich S.A."/>
            <person name="Livny J."/>
            <person name="Vlamakis H."/>
            <person name="Clish C."/>
            <person name="Bullock K."/>
            <person name="Deik A."/>
            <person name="Scott J."/>
            <person name="Pierce K.A."/>
            <person name="Xavier R.J."/>
            <person name="Alm E.J."/>
        </authorList>
    </citation>
    <scope>NUCLEOTIDE SEQUENCE [LARGE SCALE GENOMIC DNA]</scope>
    <source>
        <strain evidence="6 8">BIOML-A4</strain>
        <strain evidence="7 9">BIOML-A5</strain>
    </source>
</reference>
<dbReference type="InterPro" id="IPR003439">
    <property type="entry name" value="ABC_transporter-like_ATP-bd"/>
</dbReference>
<dbReference type="GO" id="GO:0005524">
    <property type="term" value="F:ATP binding"/>
    <property type="evidence" value="ECO:0007669"/>
    <property type="project" value="UniProtKB-KW"/>
</dbReference>
<feature type="domain" description="ABC transporter" evidence="5">
    <location>
        <begin position="5"/>
        <end position="217"/>
    </location>
</feature>
<organism evidence="6 8">
    <name type="scientific">Holdemania massiliensis</name>
    <dbReference type="NCBI Taxonomy" id="1468449"/>
    <lineage>
        <taxon>Bacteria</taxon>
        <taxon>Bacillati</taxon>
        <taxon>Bacillota</taxon>
        <taxon>Erysipelotrichia</taxon>
        <taxon>Erysipelotrichales</taxon>
        <taxon>Erysipelotrichaceae</taxon>
        <taxon>Holdemania</taxon>
    </lineage>
</organism>
<evidence type="ECO:0000259" key="5">
    <source>
        <dbReference type="PROSITE" id="PS50893"/>
    </source>
</evidence>
<evidence type="ECO:0000256" key="2">
    <source>
        <dbReference type="ARBA" id="ARBA00022448"/>
    </source>
</evidence>
<gene>
    <name evidence="7" type="ORF">GKD88_19290</name>
    <name evidence="6" type="ORF">GKE08_19290</name>
</gene>
<dbReference type="RefSeq" id="WP_154240702.1">
    <property type="nucleotide sequence ID" value="NZ_CALJPI010000036.1"/>
</dbReference>
<keyword evidence="2" id="KW-0813">Transport</keyword>
<dbReference type="EMBL" id="WKPJ01000063">
    <property type="protein sequence ID" value="MSA91461.1"/>
    <property type="molecule type" value="Genomic_DNA"/>
</dbReference>
<dbReference type="EMBL" id="WKPI01000067">
    <property type="protein sequence ID" value="MSC35257.1"/>
    <property type="molecule type" value="Genomic_DNA"/>
</dbReference>
<keyword evidence="3" id="KW-0547">Nucleotide-binding</keyword>
<dbReference type="AlphaFoldDB" id="A0A6N7SC07"/>
<dbReference type="OrthoDB" id="9804819at2"/>
<accession>A0A6N7SC07</accession>
<dbReference type="GO" id="GO:0016887">
    <property type="term" value="F:ATP hydrolysis activity"/>
    <property type="evidence" value="ECO:0007669"/>
    <property type="project" value="InterPro"/>
</dbReference>
<dbReference type="InterPro" id="IPR027417">
    <property type="entry name" value="P-loop_NTPase"/>
</dbReference>
<dbReference type="PANTHER" id="PTHR42711:SF5">
    <property type="entry name" value="ABC TRANSPORTER ATP-BINDING PROTEIN NATA"/>
    <property type="match status" value="1"/>
</dbReference>
<dbReference type="SMART" id="SM00382">
    <property type="entry name" value="AAA"/>
    <property type="match status" value="1"/>
</dbReference>
<name>A0A6N7SC07_9FIRM</name>
<sequence length="271" mass="29636">MNTAIEVHGLTKQYGNHIVLKNLNFTVYEGEIFALLGVNGAGKTTTLECIEGLKKADGGQIRINGKMGIQLQSASLPERIQAREAVSLFAYWNQTEPDPGLLETMGIQEFAKKQYVQLSTGQKRRLHLALALIGNPDILILDEPTAGLDVEGRIVLHEQIRQLKAQGKTMVLASHDMAEVESLCDRIGILIEGKLAFVGTVAQLNEKVGKQYNISIRSEAGVAQFATEDIAETLLTLLAQYKAEGKGISDIHVDRGSLEQHFISMTRGEKG</sequence>
<dbReference type="Pfam" id="PF00005">
    <property type="entry name" value="ABC_tran"/>
    <property type="match status" value="1"/>
</dbReference>
<dbReference type="PANTHER" id="PTHR42711">
    <property type="entry name" value="ABC TRANSPORTER ATP-BINDING PROTEIN"/>
    <property type="match status" value="1"/>
</dbReference>
<dbReference type="Proteomes" id="UP000480929">
    <property type="component" value="Unassembled WGS sequence"/>
</dbReference>
<proteinExistence type="inferred from homology"/>
<comment type="similarity">
    <text evidence="1">Belongs to the ABC transporter superfamily.</text>
</comment>
<evidence type="ECO:0000313" key="6">
    <source>
        <dbReference type="EMBL" id="MSA91461.1"/>
    </source>
</evidence>
<evidence type="ECO:0000256" key="3">
    <source>
        <dbReference type="ARBA" id="ARBA00022741"/>
    </source>
</evidence>
<evidence type="ECO:0000256" key="4">
    <source>
        <dbReference type="ARBA" id="ARBA00022840"/>
    </source>
</evidence>
<evidence type="ECO:0000313" key="9">
    <source>
        <dbReference type="Proteomes" id="UP000480929"/>
    </source>
</evidence>
<evidence type="ECO:0000313" key="8">
    <source>
        <dbReference type="Proteomes" id="UP000433575"/>
    </source>
</evidence>
<keyword evidence="4 6" id="KW-0067">ATP-binding</keyword>